<feature type="region of interest" description="Disordered" evidence="12">
    <location>
        <begin position="101"/>
        <end position="190"/>
    </location>
</feature>
<feature type="domain" description="Phosphoacetylglucosamine mutase AMG1" evidence="16">
    <location>
        <begin position="778"/>
        <end position="857"/>
    </location>
</feature>
<comment type="catalytic activity">
    <reaction evidence="1">
        <text>N-acetyl-alpha-D-glucosamine 1-phosphate = N-acetyl-D-glucosamine 6-phosphate</text>
        <dbReference type="Rhea" id="RHEA:23804"/>
        <dbReference type="ChEBI" id="CHEBI:57513"/>
        <dbReference type="ChEBI" id="CHEBI:57776"/>
        <dbReference type="EC" id="5.4.2.3"/>
    </reaction>
</comment>
<keyword evidence="7" id="KW-0479">Metal-binding</keyword>
<dbReference type="InterPro" id="IPR036900">
    <property type="entry name" value="A-D-PHexomutase_C_sf"/>
</dbReference>
<reference evidence="17" key="1">
    <citation type="submission" date="2021-01" db="EMBL/GenBank/DDBJ databases">
        <authorList>
            <person name="Kaushik A."/>
        </authorList>
    </citation>
    <scope>NUCLEOTIDE SEQUENCE</scope>
    <source>
        <strain evidence="17">Type strain: AG8-Rh-89/</strain>
    </source>
</reference>
<dbReference type="EMBL" id="CAJMWZ010005364">
    <property type="protein sequence ID" value="CAE6504960.1"/>
    <property type="molecule type" value="Genomic_DNA"/>
</dbReference>
<dbReference type="EC" id="5.4.2.3" evidence="5"/>
<protein>
    <recommendedName>
        <fullName evidence="5">phosphoacetylglucosamine mutase</fullName>
        <ecNumber evidence="5">5.4.2.3</ecNumber>
    </recommendedName>
    <alternativeName>
        <fullName evidence="11">Acetylglucosamine phosphomutase</fullName>
    </alternativeName>
    <alternativeName>
        <fullName evidence="10">N-acetylglucosamine-phosphate mutase</fullName>
    </alternativeName>
</protein>
<dbReference type="FunFam" id="3.30.310.50:FF:000003">
    <property type="entry name" value="Phosphoacetylglucosamine mutase"/>
    <property type="match status" value="1"/>
</dbReference>
<feature type="compositionally biased region" description="Polar residues" evidence="12">
    <location>
        <begin position="108"/>
        <end position="118"/>
    </location>
</feature>
<evidence type="ECO:0000313" key="18">
    <source>
        <dbReference type="Proteomes" id="UP000663850"/>
    </source>
</evidence>
<evidence type="ECO:0000256" key="11">
    <source>
        <dbReference type="ARBA" id="ARBA00032065"/>
    </source>
</evidence>
<evidence type="ECO:0000259" key="15">
    <source>
        <dbReference type="Pfam" id="PF21404"/>
    </source>
</evidence>
<gene>
    <name evidence="17" type="ORF">RDB_LOCUS99638</name>
</gene>
<feature type="domain" description="Alpha-D-phosphohexomutase alpha/beta/alpha" evidence="14">
    <location>
        <begin position="660"/>
        <end position="689"/>
    </location>
</feature>
<dbReference type="SUPFAM" id="SSF55957">
    <property type="entry name" value="Phosphoglucomutase, C-terminal domain"/>
    <property type="match status" value="1"/>
</dbReference>
<evidence type="ECO:0000256" key="1">
    <source>
        <dbReference type="ARBA" id="ARBA00000558"/>
    </source>
</evidence>
<dbReference type="Gene3D" id="3.30.310.50">
    <property type="entry name" value="Alpha-D-phosphohexomutase, C-terminal domain"/>
    <property type="match status" value="1"/>
</dbReference>
<dbReference type="GO" id="GO:0000287">
    <property type="term" value="F:magnesium ion binding"/>
    <property type="evidence" value="ECO:0007669"/>
    <property type="project" value="InterPro"/>
</dbReference>
<dbReference type="GO" id="GO:0005975">
    <property type="term" value="P:carbohydrate metabolic process"/>
    <property type="evidence" value="ECO:0007669"/>
    <property type="project" value="InterPro"/>
</dbReference>
<dbReference type="InterPro" id="IPR049022">
    <property type="entry name" value="AMG1_III"/>
</dbReference>
<dbReference type="Pfam" id="PF11951">
    <property type="entry name" value="Fungal_trans_2"/>
    <property type="match status" value="1"/>
</dbReference>
<dbReference type="Pfam" id="PF02878">
    <property type="entry name" value="PGM_PMM_I"/>
    <property type="match status" value="1"/>
</dbReference>
<dbReference type="Pfam" id="PF21404">
    <property type="entry name" value="AMG1_III"/>
    <property type="match status" value="1"/>
</dbReference>
<keyword evidence="9" id="KW-0413">Isomerase</keyword>
<comment type="cofactor">
    <cofactor evidence="2">
        <name>Mg(2+)</name>
        <dbReference type="ChEBI" id="CHEBI:18420"/>
    </cofactor>
</comment>
<comment type="similarity">
    <text evidence="4">Belongs to the phosphohexose mutase family.</text>
</comment>
<dbReference type="PANTHER" id="PTHR45955">
    <property type="entry name" value="PHOSPHOACETYLGLUCOSAMINE MUTASE"/>
    <property type="match status" value="1"/>
</dbReference>
<dbReference type="GO" id="GO:0004610">
    <property type="term" value="F:phosphoacetylglucosamine mutase activity"/>
    <property type="evidence" value="ECO:0007669"/>
    <property type="project" value="UniProtKB-EC"/>
</dbReference>
<dbReference type="InterPro" id="IPR005843">
    <property type="entry name" value="A-D-PHexomutase_C"/>
</dbReference>
<dbReference type="InterPro" id="IPR016066">
    <property type="entry name" value="A-D-PHexomutase_CS"/>
</dbReference>
<evidence type="ECO:0000259" key="13">
    <source>
        <dbReference type="Pfam" id="PF00408"/>
    </source>
</evidence>
<evidence type="ECO:0000256" key="7">
    <source>
        <dbReference type="ARBA" id="ARBA00022723"/>
    </source>
</evidence>
<dbReference type="InterPro" id="IPR016055">
    <property type="entry name" value="A-D-PHexomutase_a/b/a-I/II/III"/>
</dbReference>
<dbReference type="Gene3D" id="3.40.120.10">
    <property type="entry name" value="Alpha-D-Glucose-1,6-Bisphosphate, subunit A, domain 3"/>
    <property type="match status" value="3"/>
</dbReference>
<dbReference type="AlphaFoldDB" id="A0A8H3CY84"/>
<keyword evidence="8" id="KW-0460">Magnesium</keyword>
<dbReference type="FunFam" id="3.40.120.10:FF:000013">
    <property type="entry name" value="Phosphoacetylglucosamine mutase"/>
    <property type="match status" value="1"/>
</dbReference>
<evidence type="ECO:0000259" key="14">
    <source>
        <dbReference type="Pfam" id="PF02878"/>
    </source>
</evidence>
<sequence>MECLGYSYLDNPEELARARAKIAASRAARVSEQPNSPLGAVAGPSQFAAWRSHPVPVRSGSAPSNMTASGLSDHDFVRDASHSESDTTQLDVMKFPFLSQPSAPDALDSQSHGDSNNWWGAGTAMDGPGVAQSYTGQGGASTSSGHHSTSVEFHQPRHSEDNQLFLTGGISHPNYPISGVNPPQKSRSETARYSIEDSLYDQDSDSTDGSDHENITEISYAWWMSQTVFEPMRSAHLLRSYIIERFMASEESRATLTSIANVVRTVGKPPGLTPNQVSHIRILHRRVQNLIIMFNASEPHIYEQGTQQAMKTLNSALEIMPVHLATSSLATSVSLLREVALAFKRAVLEPPGHPINLPSKLIVPNADLRQYSAMDVMTSLGTGCPMSFQYDVTYSDPVLGASGVFDAADALGLQWMYGCPEFFIILLARMHNIRDDTTRRVDVQEVGEIEQSIRGWQPRYPLSQDPHLAVARLVVQECWRQTLLIYLYMGICKTSSEDPRVKAAHKNFMKLIKTVQPRRIPDLFLLLPFFIVSVASSHMADRNKIYGRMRGIRECGISGTAGSDLVDMVVNVWRRADSESRPALWADVQVAFHQISLTLTMAELPVSQIAHFSELHPKPDRLKFSYGTAGFRTAADTLDSVLFRVGVIASLRSKRLDGKTIGVMVTASHNPEHDNGVKLVDPRGEMLEAAWEGYASALANAASTEEFVEGCNHLVTSLKIDLSKPAHVLYARDTRPSGPALIRALEDGITAIGATGRDEGVQATPIVHYLATKQAPSPLVVDCANGVGYLAIQEFAPLVEDILKFVPINTAIDTEGALNNQAGADYVKTQQRMPPSVAENLKILQRACSFDGDADRLIYYYVNEQRQFRLLDGDKIAALVAGFFADIVKAAGLAGKIEVGIVQTAYANGNSTKYLSSRLPVKCTPTGVKHLHHAAQRFGIGVYFEANGHGTVLFSHQTLELLDNHQPSTPSNASHLNTLRNLRDLINQTVGDALSDLLLVEVVLAHRLYTPVEWDSLYADLPNRLLKVQVRDRSIFTTEDAERRLATPVGLQKMIDDTVRKYESGRSFVRPSGTEDVVRIYAECSNVAQVEELANRVARLVYEHGEVDQFGRTRETY</sequence>
<proteinExistence type="inferred from homology"/>
<dbReference type="PROSITE" id="PS00710">
    <property type="entry name" value="PGM_PMM"/>
    <property type="match status" value="1"/>
</dbReference>
<feature type="domain" description="Alpha-D-phosphohexomutase C-terminal" evidence="13">
    <location>
        <begin position="1041"/>
        <end position="1099"/>
    </location>
</feature>
<dbReference type="Proteomes" id="UP000663850">
    <property type="component" value="Unassembled WGS sequence"/>
</dbReference>
<dbReference type="InterPro" id="IPR049023">
    <property type="entry name" value="AMG1_II"/>
</dbReference>
<dbReference type="InterPro" id="IPR021858">
    <property type="entry name" value="Fun_TF"/>
</dbReference>
<dbReference type="PANTHER" id="PTHR45955:SF1">
    <property type="entry name" value="PHOSPHOACETYLGLUCOSAMINE MUTASE"/>
    <property type="match status" value="1"/>
</dbReference>
<comment type="pathway">
    <text evidence="3">Nucleotide-sugar biosynthesis; UDP-N-acetyl-alpha-D-glucosamine biosynthesis; N-acetyl-alpha-D-glucosamine 1-phosphate from alpha-D-glucosamine 6-phosphate (route I): step 2/2.</text>
</comment>
<dbReference type="SUPFAM" id="SSF53738">
    <property type="entry name" value="Phosphoglucomutase, first 3 domains"/>
    <property type="match status" value="3"/>
</dbReference>
<evidence type="ECO:0000256" key="8">
    <source>
        <dbReference type="ARBA" id="ARBA00022842"/>
    </source>
</evidence>
<evidence type="ECO:0000259" key="16">
    <source>
        <dbReference type="Pfam" id="PF21405"/>
    </source>
</evidence>
<accession>A0A8H3CY84</accession>
<evidence type="ECO:0000313" key="17">
    <source>
        <dbReference type="EMBL" id="CAE6504960.1"/>
    </source>
</evidence>
<dbReference type="InterPro" id="IPR005844">
    <property type="entry name" value="A-D-PHexomutase_a/b/a-I"/>
</dbReference>
<evidence type="ECO:0000256" key="4">
    <source>
        <dbReference type="ARBA" id="ARBA00010231"/>
    </source>
</evidence>
<feature type="domain" description="Phosphoacetylglucosamine mutase AMG1" evidence="15">
    <location>
        <begin position="872"/>
        <end position="1007"/>
    </location>
</feature>
<dbReference type="Pfam" id="PF00408">
    <property type="entry name" value="PGM_PMM_IV"/>
    <property type="match status" value="1"/>
</dbReference>
<evidence type="ECO:0000256" key="2">
    <source>
        <dbReference type="ARBA" id="ARBA00001946"/>
    </source>
</evidence>
<evidence type="ECO:0000256" key="6">
    <source>
        <dbReference type="ARBA" id="ARBA00022553"/>
    </source>
</evidence>
<dbReference type="UniPathway" id="UPA00113">
    <property type="reaction ID" value="UER00530"/>
</dbReference>
<keyword evidence="6" id="KW-0597">Phosphoprotein</keyword>
<evidence type="ECO:0000256" key="10">
    <source>
        <dbReference type="ARBA" id="ARBA00031926"/>
    </source>
</evidence>
<evidence type="ECO:0000256" key="9">
    <source>
        <dbReference type="ARBA" id="ARBA00023235"/>
    </source>
</evidence>
<evidence type="ECO:0000256" key="5">
    <source>
        <dbReference type="ARBA" id="ARBA00012731"/>
    </source>
</evidence>
<comment type="caution">
    <text evidence="17">The sequence shown here is derived from an EMBL/GenBank/DDBJ whole genome shotgun (WGS) entry which is preliminary data.</text>
</comment>
<feature type="compositionally biased region" description="Low complexity" evidence="12">
    <location>
        <begin position="132"/>
        <end position="150"/>
    </location>
</feature>
<dbReference type="Pfam" id="PF21405">
    <property type="entry name" value="AMG1_II"/>
    <property type="match status" value="1"/>
</dbReference>
<dbReference type="InterPro" id="IPR016657">
    <property type="entry name" value="PAGM"/>
</dbReference>
<name>A0A8H3CY84_9AGAM</name>
<evidence type="ECO:0000256" key="3">
    <source>
        <dbReference type="ARBA" id="ARBA00004865"/>
    </source>
</evidence>
<organism evidence="17 18">
    <name type="scientific">Rhizoctonia solani</name>
    <dbReference type="NCBI Taxonomy" id="456999"/>
    <lineage>
        <taxon>Eukaryota</taxon>
        <taxon>Fungi</taxon>
        <taxon>Dikarya</taxon>
        <taxon>Basidiomycota</taxon>
        <taxon>Agaricomycotina</taxon>
        <taxon>Agaricomycetes</taxon>
        <taxon>Cantharellales</taxon>
        <taxon>Ceratobasidiaceae</taxon>
        <taxon>Rhizoctonia</taxon>
    </lineage>
</organism>
<dbReference type="CDD" id="cd03086">
    <property type="entry name" value="PGM3"/>
    <property type="match status" value="1"/>
</dbReference>
<evidence type="ECO:0000256" key="12">
    <source>
        <dbReference type="SAM" id="MobiDB-lite"/>
    </source>
</evidence>
<dbReference type="InterPro" id="IPR005841">
    <property type="entry name" value="Alpha-D-phosphohexomutase_SF"/>
</dbReference>
<dbReference type="PRINTS" id="PR00509">
    <property type="entry name" value="PGMPMM"/>
</dbReference>
<dbReference type="GO" id="GO:0006048">
    <property type="term" value="P:UDP-N-acetylglucosamine biosynthetic process"/>
    <property type="evidence" value="ECO:0007669"/>
    <property type="project" value="UniProtKB-UniPathway"/>
</dbReference>